<evidence type="ECO:0000313" key="1">
    <source>
        <dbReference type="EMBL" id="CAA9997454.1"/>
    </source>
</evidence>
<dbReference type="AlphaFoldDB" id="A0A6H5G663"/>
<keyword evidence="2" id="KW-1185">Reference proteome</keyword>
<reference evidence="1 2" key="1">
    <citation type="submission" date="2020-02" db="EMBL/GenBank/DDBJ databases">
        <authorList>
            <person name="Ferguson B K."/>
        </authorList>
    </citation>
    <scope>NUCLEOTIDE SEQUENCE [LARGE SCALE GENOMIC DNA]</scope>
</reference>
<evidence type="ECO:0000313" key="2">
    <source>
        <dbReference type="Proteomes" id="UP000479000"/>
    </source>
</evidence>
<organism evidence="1 2">
    <name type="scientific">Nesidiocoris tenuis</name>
    <dbReference type="NCBI Taxonomy" id="355587"/>
    <lineage>
        <taxon>Eukaryota</taxon>
        <taxon>Metazoa</taxon>
        <taxon>Ecdysozoa</taxon>
        <taxon>Arthropoda</taxon>
        <taxon>Hexapoda</taxon>
        <taxon>Insecta</taxon>
        <taxon>Pterygota</taxon>
        <taxon>Neoptera</taxon>
        <taxon>Paraneoptera</taxon>
        <taxon>Hemiptera</taxon>
        <taxon>Heteroptera</taxon>
        <taxon>Panheteroptera</taxon>
        <taxon>Cimicomorpha</taxon>
        <taxon>Miridae</taxon>
        <taxon>Dicyphina</taxon>
        <taxon>Nesidiocoris</taxon>
    </lineage>
</organism>
<gene>
    <name evidence="1" type="ORF">NTEN_LOCUS3756</name>
</gene>
<dbReference type="EMBL" id="CADCXU010005821">
    <property type="protein sequence ID" value="CAA9997454.1"/>
    <property type="molecule type" value="Genomic_DNA"/>
</dbReference>
<dbReference type="Proteomes" id="UP000479000">
    <property type="component" value="Unassembled WGS sequence"/>
</dbReference>
<protein>
    <submittedName>
        <fullName evidence="1">Uncharacterized protein</fullName>
    </submittedName>
</protein>
<name>A0A6H5G663_9HEMI</name>
<accession>A0A6H5G663</accession>
<proteinExistence type="predicted"/>
<feature type="non-terminal residue" evidence="1">
    <location>
        <position position="54"/>
    </location>
</feature>
<sequence>MLEKPFVWREPRSEQRTIKEITLRRRVPARRRLGEMQEQRRSRELRWRFVKFPK</sequence>